<dbReference type="EMBL" id="CP029600">
    <property type="protein sequence ID" value="AWO00964.1"/>
    <property type="molecule type" value="Genomic_DNA"/>
</dbReference>
<name>A0ABN5LQ29_9BACT</name>
<dbReference type="Pfam" id="PF03060">
    <property type="entry name" value="NMO"/>
    <property type="match status" value="2"/>
</dbReference>
<keyword evidence="1" id="KW-0285">Flavoprotein</keyword>
<keyword evidence="5" id="KW-1185">Reference proteome</keyword>
<dbReference type="CDD" id="cd04730">
    <property type="entry name" value="NPD_like"/>
    <property type="match status" value="1"/>
</dbReference>
<keyword evidence="3" id="KW-0560">Oxidoreductase</keyword>
<dbReference type="InterPro" id="IPR004136">
    <property type="entry name" value="NMO"/>
</dbReference>
<dbReference type="PANTHER" id="PTHR32332">
    <property type="entry name" value="2-NITROPROPANE DIOXYGENASE"/>
    <property type="match status" value="1"/>
</dbReference>
<dbReference type="Gene3D" id="3.20.20.70">
    <property type="entry name" value="Aldolase class I"/>
    <property type="match status" value="1"/>
</dbReference>
<dbReference type="RefSeq" id="WP_119076983.1">
    <property type="nucleotide sequence ID" value="NZ_CP029600.1"/>
</dbReference>
<evidence type="ECO:0000256" key="2">
    <source>
        <dbReference type="ARBA" id="ARBA00022643"/>
    </source>
</evidence>
<dbReference type="InterPro" id="IPR013785">
    <property type="entry name" value="Aldolase_TIM"/>
</dbReference>
<evidence type="ECO:0000256" key="1">
    <source>
        <dbReference type="ARBA" id="ARBA00022630"/>
    </source>
</evidence>
<dbReference type="PANTHER" id="PTHR32332:SF20">
    <property type="entry name" value="2-NITROPROPANE DIOXYGENASE-LIKE PROTEIN"/>
    <property type="match status" value="1"/>
</dbReference>
<protein>
    <submittedName>
        <fullName evidence="4">Nitronate monooxygenase</fullName>
    </submittedName>
</protein>
<proteinExistence type="predicted"/>
<keyword evidence="4" id="KW-0503">Monooxygenase</keyword>
<organism evidence="4 5">
    <name type="scientific">Chitinophaga alhagiae</name>
    <dbReference type="NCBI Taxonomy" id="2203219"/>
    <lineage>
        <taxon>Bacteria</taxon>
        <taxon>Pseudomonadati</taxon>
        <taxon>Bacteroidota</taxon>
        <taxon>Chitinophagia</taxon>
        <taxon>Chitinophagales</taxon>
        <taxon>Chitinophagaceae</taxon>
        <taxon>Chitinophaga</taxon>
    </lineage>
</organism>
<gene>
    <name evidence="4" type="ORF">DLD77_04235</name>
</gene>
<accession>A0ABN5LQ29</accession>
<reference evidence="4 5" key="1">
    <citation type="submission" date="2018-05" db="EMBL/GenBank/DDBJ databases">
        <title>Chitinophaga sp. nov., isolated from rhizosphere soil of Alhagi.</title>
        <authorList>
            <person name="Liu Y."/>
        </authorList>
    </citation>
    <scope>NUCLEOTIDE SEQUENCE [LARGE SCALE GENOMIC DNA]</scope>
    <source>
        <strain evidence="4 5">T22</strain>
    </source>
</reference>
<dbReference type="Proteomes" id="UP000246099">
    <property type="component" value="Chromosome"/>
</dbReference>
<keyword evidence="2" id="KW-0288">FMN</keyword>
<dbReference type="SUPFAM" id="SSF51412">
    <property type="entry name" value="Inosine monophosphate dehydrogenase (IMPDH)"/>
    <property type="match status" value="1"/>
</dbReference>
<dbReference type="GO" id="GO:0004497">
    <property type="term" value="F:monooxygenase activity"/>
    <property type="evidence" value="ECO:0007669"/>
    <property type="project" value="UniProtKB-KW"/>
</dbReference>
<evidence type="ECO:0000313" key="5">
    <source>
        <dbReference type="Proteomes" id="UP000246099"/>
    </source>
</evidence>
<sequence length="318" mass="33471">MAAFSNSVTRLFATDYPIVQAGMVWASGWRLASAVSNAGGLGLIGSGSMYPEVLREHIRKCKQATARSFGVNVPLLYPDIDQHIQVILDEGVRIVFTSAGNPKTWTPLLKQHGVTVVHVVSSSKFAVKSQDAGVDAVVAEGFEAGGHNGREETTTMVLTPAVADAVSIPVIAAGGIGSGRAMAAAFALGAQGVQVGSRFVATPEASSHINFKEAVVKAGEGDTLLSLKQLTPVRLLKNAFFEEVRKAEQAGADTGALAALLGRGRAKRGMFEGHLEEGELEIGQVSALIHDIQPAAAVLRHIWEEFNAVRKKLAEQGA</sequence>
<evidence type="ECO:0000256" key="3">
    <source>
        <dbReference type="ARBA" id="ARBA00023002"/>
    </source>
</evidence>
<evidence type="ECO:0000313" key="4">
    <source>
        <dbReference type="EMBL" id="AWO00964.1"/>
    </source>
</evidence>